<evidence type="ECO:0000313" key="2">
    <source>
        <dbReference type="EMBL" id="KAK7359892.1"/>
    </source>
</evidence>
<accession>A0AAN9MSK6</accession>
<comment type="caution">
    <text evidence="2">The sequence shown here is derived from an EMBL/GenBank/DDBJ whole genome shotgun (WGS) entry which is preliminary data.</text>
</comment>
<proteinExistence type="predicted"/>
<reference evidence="2 3" key="1">
    <citation type="submission" date="2024-01" db="EMBL/GenBank/DDBJ databases">
        <title>The genomes of 5 underutilized Papilionoideae crops provide insights into root nodulation and disease resistanc.</title>
        <authorList>
            <person name="Jiang F."/>
        </authorList>
    </citation>
    <scope>NUCLEOTIDE SEQUENCE [LARGE SCALE GENOMIC DNA]</scope>
    <source>
        <strain evidence="2">LVBAO_FW01</strain>
        <tissue evidence="2">Leaves</tissue>
    </source>
</reference>
<feature type="transmembrane region" description="Helical" evidence="1">
    <location>
        <begin position="23"/>
        <end position="40"/>
    </location>
</feature>
<keyword evidence="1" id="KW-0812">Transmembrane</keyword>
<sequence length="76" mass="8816">MRKPRVKKYNACAAPEYPSQQNSLYALWVLVFLFLLHILISPHGREEKRREGNESAAATPTPTQTLFCLQPHYLFQ</sequence>
<organism evidence="2 3">
    <name type="scientific">Canavalia gladiata</name>
    <name type="common">Sword bean</name>
    <name type="synonym">Dolichos gladiatus</name>
    <dbReference type="NCBI Taxonomy" id="3824"/>
    <lineage>
        <taxon>Eukaryota</taxon>
        <taxon>Viridiplantae</taxon>
        <taxon>Streptophyta</taxon>
        <taxon>Embryophyta</taxon>
        <taxon>Tracheophyta</taxon>
        <taxon>Spermatophyta</taxon>
        <taxon>Magnoliopsida</taxon>
        <taxon>eudicotyledons</taxon>
        <taxon>Gunneridae</taxon>
        <taxon>Pentapetalae</taxon>
        <taxon>rosids</taxon>
        <taxon>fabids</taxon>
        <taxon>Fabales</taxon>
        <taxon>Fabaceae</taxon>
        <taxon>Papilionoideae</taxon>
        <taxon>50 kb inversion clade</taxon>
        <taxon>NPAAA clade</taxon>
        <taxon>indigoferoid/millettioid clade</taxon>
        <taxon>Phaseoleae</taxon>
        <taxon>Canavalia</taxon>
    </lineage>
</organism>
<evidence type="ECO:0000313" key="3">
    <source>
        <dbReference type="Proteomes" id="UP001367508"/>
    </source>
</evidence>
<dbReference type="AlphaFoldDB" id="A0AAN9MSK6"/>
<dbReference type="Proteomes" id="UP001367508">
    <property type="component" value="Unassembled WGS sequence"/>
</dbReference>
<keyword evidence="1" id="KW-1133">Transmembrane helix</keyword>
<keyword evidence="1" id="KW-0472">Membrane</keyword>
<keyword evidence="3" id="KW-1185">Reference proteome</keyword>
<gene>
    <name evidence="2" type="ORF">VNO77_01859</name>
</gene>
<evidence type="ECO:0000256" key="1">
    <source>
        <dbReference type="SAM" id="Phobius"/>
    </source>
</evidence>
<dbReference type="EMBL" id="JAYMYQ010000001">
    <property type="protein sequence ID" value="KAK7359892.1"/>
    <property type="molecule type" value="Genomic_DNA"/>
</dbReference>
<protein>
    <submittedName>
        <fullName evidence="2">Uncharacterized protein</fullName>
    </submittedName>
</protein>
<name>A0AAN9MSK6_CANGL</name>